<dbReference type="RefSeq" id="WP_089891698.1">
    <property type="nucleotide sequence ID" value="NZ_FNGV01000008.1"/>
</dbReference>
<proteinExistence type="predicted"/>
<keyword evidence="2" id="KW-1185">Reference proteome</keyword>
<accession>A0A1G9T0I8</accession>
<dbReference type="EMBL" id="FNGV01000008">
    <property type="protein sequence ID" value="SDM41229.1"/>
    <property type="molecule type" value="Genomic_DNA"/>
</dbReference>
<gene>
    <name evidence="1" type="ORF">SAMN04488514_108174</name>
</gene>
<evidence type="ECO:0008006" key="3">
    <source>
        <dbReference type="Google" id="ProtNLM"/>
    </source>
</evidence>
<dbReference type="AlphaFoldDB" id="A0A1G9T0I8"/>
<dbReference type="Gene3D" id="2.60.40.10">
    <property type="entry name" value="Immunoglobulins"/>
    <property type="match status" value="1"/>
</dbReference>
<dbReference type="OrthoDB" id="789771at2"/>
<organism evidence="1 2">
    <name type="scientific">Kriegella aquimaris</name>
    <dbReference type="NCBI Taxonomy" id="192904"/>
    <lineage>
        <taxon>Bacteria</taxon>
        <taxon>Pseudomonadati</taxon>
        <taxon>Bacteroidota</taxon>
        <taxon>Flavobacteriia</taxon>
        <taxon>Flavobacteriales</taxon>
        <taxon>Flavobacteriaceae</taxon>
        <taxon>Kriegella</taxon>
    </lineage>
</organism>
<dbReference type="PROSITE" id="PS51257">
    <property type="entry name" value="PROKAR_LIPOPROTEIN"/>
    <property type="match status" value="1"/>
</dbReference>
<sequence length="225" mass="24774">MRVFSVIIVGMLLFGCKKDAPKSPEAVLLSLPAKNTECAPVQTSSESANVVRFTWLAADHAETYELRVTNLNTGTTQTKSTQLLSETLPLQKGTPFSWVVISKNTKVQKTSTSEKWMFYNPGAQTSYAPFPAEIISPKLSESVFKDINNEITLEWSGFDLDNDIADFDLYFSTETPPATLIGTFASGSSAKKVSVSSKTVYYWKVVTKDENGNTSDSGIFSFKVF</sequence>
<dbReference type="Proteomes" id="UP000199440">
    <property type="component" value="Unassembled WGS sequence"/>
</dbReference>
<dbReference type="InterPro" id="IPR013783">
    <property type="entry name" value="Ig-like_fold"/>
</dbReference>
<evidence type="ECO:0000313" key="2">
    <source>
        <dbReference type="Proteomes" id="UP000199440"/>
    </source>
</evidence>
<dbReference type="STRING" id="192904.SAMN04488514_108174"/>
<evidence type="ECO:0000313" key="1">
    <source>
        <dbReference type="EMBL" id="SDM41229.1"/>
    </source>
</evidence>
<protein>
    <recommendedName>
        <fullName evidence="3">Fibronectin type-III domain-containing protein</fullName>
    </recommendedName>
</protein>
<reference evidence="1 2" key="1">
    <citation type="submission" date="2016-10" db="EMBL/GenBank/DDBJ databases">
        <authorList>
            <person name="de Groot N.N."/>
        </authorList>
    </citation>
    <scope>NUCLEOTIDE SEQUENCE [LARGE SCALE GENOMIC DNA]</scope>
    <source>
        <strain evidence="1 2">DSM 19886</strain>
    </source>
</reference>
<name>A0A1G9T0I8_9FLAO</name>